<feature type="signal peptide" evidence="1">
    <location>
        <begin position="1"/>
        <end position="22"/>
    </location>
</feature>
<feature type="chain" id="PRO_5019774548" description="Signal recognition particle subunit FFH/SRP54 (Srp54)" evidence="1">
    <location>
        <begin position="23"/>
        <end position="128"/>
    </location>
</feature>
<accession>A0A495BK82</accession>
<evidence type="ECO:0000313" key="3">
    <source>
        <dbReference type="Proteomes" id="UP000279384"/>
    </source>
</evidence>
<comment type="caution">
    <text evidence="2">The sequence shown here is derived from an EMBL/GenBank/DDBJ whole genome shotgun (WGS) entry which is preliminary data.</text>
</comment>
<protein>
    <recommendedName>
        <fullName evidence="4">Signal recognition particle subunit FFH/SRP54 (Srp54)</fullName>
    </recommendedName>
</protein>
<dbReference type="Proteomes" id="UP000279384">
    <property type="component" value="Unassembled WGS sequence"/>
</dbReference>
<sequence>MKNQKTWSAALLLLALATPTWAAQPPMPPSPANMEMQMQKMRTMHDKMMAAKTPQERQKLMAEQMQSMQEGMAMMQSMDKDMMAKGMMPCQGMGAGAADAKVMMNQRMKMMDMMQQMMGQSGGMMPMQ</sequence>
<reference evidence="2 3" key="1">
    <citation type="submission" date="2018-10" db="EMBL/GenBank/DDBJ databases">
        <title>Genomic Encyclopedia of Type Strains, Phase IV (KMG-IV): sequencing the most valuable type-strain genomes for metagenomic binning, comparative biology and taxonomic classification.</title>
        <authorList>
            <person name="Goeker M."/>
        </authorList>
    </citation>
    <scope>NUCLEOTIDE SEQUENCE [LARGE SCALE GENOMIC DNA]</scope>
    <source>
        <strain evidence="2 3">DSM 3303</strain>
    </source>
</reference>
<name>A0A495BK82_VOGIN</name>
<keyword evidence="1" id="KW-0732">Signal</keyword>
<dbReference type="RefSeq" id="WP_147424460.1">
    <property type="nucleotide sequence ID" value="NZ_RBID01000011.1"/>
</dbReference>
<evidence type="ECO:0000256" key="1">
    <source>
        <dbReference type="SAM" id="SignalP"/>
    </source>
</evidence>
<organism evidence="2 3">
    <name type="scientific">Vogesella indigofera</name>
    <name type="common">Pseudomonas indigofera</name>
    <dbReference type="NCBI Taxonomy" id="45465"/>
    <lineage>
        <taxon>Bacteria</taxon>
        <taxon>Pseudomonadati</taxon>
        <taxon>Pseudomonadota</taxon>
        <taxon>Betaproteobacteria</taxon>
        <taxon>Neisseriales</taxon>
        <taxon>Chromobacteriaceae</taxon>
        <taxon>Vogesella</taxon>
    </lineage>
</organism>
<dbReference type="EMBL" id="RBID01000011">
    <property type="protein sequence ID" value="RKQ61475.1"/>
    <property type="molecule type" value="Genomic_DNA"/>
</dbReference>
<gene>
    <name evidence="2" type="ORF">C8E02_1250</name>
</gene>
<proteinExistence type="predicted"/>
<evidence type="ECO:0008006" key="4">
    <source>
        <dbReference type="Google" id="ProtNLM"/>
    </source>
</evidence>
<evidence type="ECO:0000313" key="2">
    <source>
        <dbReference type="EMBL" id="RKQ61475.1"/>
    </source>
</evidence>
<dbReference type="AlphaFoldDB" id="A0A495BK82"/>